<dbReference type="EMBL" id="JBHTLP010000045">
    <property type="protein sequence ID" value="MFD1145414.1"/>
    <property type="molecule type" value="Genomic_DNA"/>
</dbReference>
<evidence type="ECO:0000313" key="1">
    <source>
        <dbReference type="EMBL" id="MFD1145414.1"/>
    </source>
</evidence>
<sequence>MNRTWLEPWDEIAQEEKQTFKKQLAKEITSKHPLYELELELIGRSYANDDILVEVEKNRLAVVHLTWSNNPGDQYFPRTTFYPNWAAFFTQKMTEDNRGY</sequence>
<evidence type="ECO:0008006" key="3">
    <source>
        <dbReference type="Google" id="ProtNLM"/>
    </source>
</evidence>
<accession>A0ABW3QFN9</accession>
<keyword evidence="2" id="KW-1185">Reference proteome</keyword>
<organism evidence="1 2">
    <name type="scientific">Larkinella insperata</name>
    <dbReference type="NCBI Taxonomy" id="332158"/>
    <lineage>
        <taxon>Bacteria</taxon>
        <taxon>Pseudomonadati</taxon>
        <taxon>Bacteroidota</taxon>
        <taxon>Cytophagia</taxon>
        <taxon>Cytophagales</taxon>
        <taxon>Spirosomataceae</taxon>
        <taxon>Larkinella</taxon>
    </lineage>
</organism>
<gene>
    <name evidence="1" type="ORF">ACFQ4C_30085</name>
</gene>
<protein>
    <recommendedName>
        <fullName evidence="3">DUF4268 domain-containing protein</fullName>
    </recommendedName>
</protein>
<dbReference type="Proteomes" id="UP001597116">
    <property type="component" value="Unassembled WGS sequence"/>
</dbReference>
<proteinExistence type="predicted"/>
<evidence type="ECO:0000313" key="2">
    <source>
        <dbReference type="Proteomes" id="UP001597116"/>
    </source>
</evidence>
<comment type="caution">
    <text evidence="1">The sequence shown here is derived from an EMBL/GenBank/DDBJ whole genome shotgun (WGS) entry which is preliminary data.</text>
</comment>
<reference evidence="2" key="1">
    <citation type="journal article" date="2019" name="Int. J. Syst. Evol. Microbiol.">
        <title>The Global Catalogue of Microorganisms (GCM) 10K type strain sequencing project: providing services to taxonomists for standard genome sequencing and annotation.</title>
        <authorList>
            <consortium name="The Broad Institute Genomics Platform"/>
            <consortium name="The Broad Institute Genome Sequencing Center for Infectious Disease"/>
            <person name="Wu L."/>
            <person name="Ma J."/>
        </authorList>
    </citation>
    <scope>NUCLEOTIDE SEQUENCE [LARGE SCALE GENOMIC DNA]</scope>
    <source>
        <strain evidence="2">CCUG 55608</strain>
    </source>
</reference>
<dbReference type="RefSeq" id="WP_379885728.1">
    <property type="nucleotide sequence ID" value="NZ_JBHTLP010000045.1"/>
</dbReference>
<name>A0ABW3QFN9_9BACT</name>